<dbReference type="PROSITE" id="PS50969">
    <property type="entry name" value="FCP1"/>
    <property type="match status" value="1"/>
</dbReference>
<dbReference type="GeneID" id="14911101"/>
<dbReference type="InParanoid" id="G0QIW3"/>
<reference evidence="2 3" key="1">
    <citation type="submission" date="2011-07" db="EMBL/GenBank/DDBJ databases">
        <authorList>
            <person name="Coyne R."/>
            <person name="Brami D."/>
            <person name="Johnson J."/>
            <person name="Hostetler J."/>
            <person name="Hannick L."/>
            <person name="Clark T."/>
            <person name="Cassidy-Hanley D."/>
            <person name="Inman J."/>
        </authorList>
    </citation>
    <scope>NUCLEOTIDE SEQUENCE [LARGE SCALE GENOMIC DNA]</scope>
    <source>
        <strain evidence="2 3">G5</strain>
    </source>
</reference>
<dbReference type="Proteomes" id="UP000008983">
    <property type="component" value="Unassembled WGS sequence"/>
</dbReference>
<dbReference type="InterPro" id="IPR023214">
    <property type="entry name" value="HAD_sf"/>
</dbReference>
<dbReference type="InterPro" id="IPR050365">
    <property type="entry name" value="TIM50"/>
</dbReference>
<dbReference type="InterPro" id="IPR004274">
    <property type="entry name" value="FCP1_dom"/>
</dbReference>
<dbReference type="InterPro" id="IPR036412">
    <property type="entry name" value="HAD-like_sf"/>
</dbReference>
<proteinExistence type="predicted"/>
<dbReference type="Pfam" id="PF03031">
    <property type="entry name" value="NIF"/>
    <property type="match status" value="1"/>
</dbReference>
<dbReference type="RefSeq" id="XP_004040152.1">
    <property type="nucleotide sequence ID" value="XM_004040104.1"/>
</dbReference>
<dbReference type="GO" id="GO:0016791">
    <property type="term" value="F:phosphatase activity"/>
    <property type="evidence" value="ECO:0007669"/>
    <property type="project" value="InterPro"/>
</dbReference>
<dbReference type="FunFam" id="3.40.50.1000:FF:000184">
    <property type="entry name" value="Uncharacterized protein"/>
    <property type="match status" value="1"/>
</dbReference>
<gene>
    <name evidence="2" type="ORF">IMG5_000760</name>
</gene>
<dbReference type="OMA" id="FAIREDP"/>
<dbReference type="eggNOG" id="KOG1605">
    <property type="taxonomic scope" value="Eukaryota"/>
</dbReference>
<dbReference type="OrthoDB" id="277011at2759"/>
<dbReference type="NCBIfam" id="TIGR02251">
    <property type="entry name" value="HIF-SF_euk"/>
    <property type="match status" value="1"/>
</dbReference>
<dbReference type="AlphaFoldDB" id="G0QIW3"/>
<accession>G0QIW3</accession>
<dbReference type="STRING" id="857967.G0QIW3"/>
<sequence length="184" mass="22206">MIEKPYTLILDLDETLGHFNQQKQQFVQRPYLQEFLNDLSKFYELIIFTAGIKEYADQTVTEFDKNKLIQHKLYRQHCQIQGLVYIKDLSRVGRDLKKTIILDNNHHNFQQQPDNAIFVKSWFDDKEDDELLFLKKILISKIFIQYYQLKNIIEIAESKTKDVRKSLQKYRDFIVRQISQQKNI</sequence>
<dbReference type="EMBL" id="GL983042">
    <property type="protein sequence ID" value="EGR34848.1"/>
    <property type="molecule type" value="Genomic_DNA"/>
</dbReference>
<dbReference type="SMART" id="SM00577">
    <property type="entry name" value="CPDc"/>
    <property type="match status" value="1"/>
</dbReference>
<dbReference type="Gene3D" id="3.40.50.1000">
    <property type="entry name" value="HAD superfamily/HAD-like"/>
    <property type="match status" value="1"/>
</dbReference>
<evidence type="ECO:0000313" key="2">
    <source>
        <dbReference type="EMBL" id="EGR34848.1"/>
    </source>
</evidence>
<keyword evidence="3" id="KW-1185">Reference proteome</keyword>
<dbReference type="SUPFAM" id="SSF56784">
    <property type="entry name" value="HAD-like"/>
    <property type="match status" value="1"/>
</dbReference>
<name>G0QIW3_ICHMU</name>
<protein>
    <recommendedName>
        <fullName evidence="1">FCP1 homology domain-containing protein</fullName>
    </recommendedName>
</protein>
<evidence type="ECO:0000313" key="3">
    <source>
        <dbReference type="Proteomes" id="UP000008983"/>
    </source>
</evidence>
<dbReference type="PANTHER" id="PTHR12210">
    <property type="entry name" value="DULLARD PROTEIN PHOSPHATASE"/>
    <property type="match status" value="1"/>
</dbReference>
<dbReference type="CDD" id="cd07521">
    <property type="entry name" value="HAD_FCP1-like"/>
    <property type="match status" value="1"/>
</dbReference>
<dbReference type="InterPro" id="IPR011948">
    <property type="entry name" value="Dullard_phosphatase"/>
</dbReference>
<organism evidence="2 3">
    <name type="scientific">Ichthyophthirius multifiliis</name>
    <name type="common">White spot disease agent</name>
    <name type="synonym">Ich</name>
    <dbReference type="NCBI Taxonomy" id="5932"/>
    <lineage>
        <taxon>Eukaryota</taxon>
        <taxon>Sar</taxon>
        <taxon>Alveolata</taxon>
        <taxon>Ciliophora</taxon>
        <taxon>Intramacronucleata</taxon>
        <taxon>Oligohymenophorea</taxon>
        <taxon>Hymenostomatida</taxon>
        <taxon>Ophryoglenina</taxon>
        <taxon>Ichthyophthirius</taxon>
    </lineage>
</organism>
<evidence type="ECO:0000259" key="1">
    <source>
        <dbReference type="PROSITE" id="PS50969"/>
    </source>
</evidence>
<feature type="domain" description="FCP1 homology" evidence="1">
    <location>
        <begin position="1"/>
        <end position="141"/>
    </location>
</feature>